<dbReference type="InParanoid" id="N1JJG7"/>
<dbReference type="OrthoDB" id="3607178at2759"/>
<protein>
    <submittedName>
        <fullName evidence="2">Putative candidate secreted effector protein</fullName>
    </submittedName>
</protein>
<dbReference type="Proteomes" id="UP000015441">
    <property type="component" value="Unassembled WGS sequence"/>
</dbReference>
<feature type="chain" id="PRO_5004107624" evidence="1">
    <location>
        <begin position="23"/>
        <end position="121"/>
    </location>
</feature>
<dbReference type="Gene3D" id="3.10.450.30">
    <property type="entry name" value="Microbial ribonucleases"/>
    <property type="match status" value="1"/>
</dbReference>
<evidence type="ECO:0000313" key="3">
    <source>
        <dbReference type="Proteomes" id="UP000015441"/>
    </source>
</evidence>
<feature type="signal peptide" evidence="1">
    <location>
        <begin position="1"/>
        <end position="22"/>
    </location>
</feature>
<dbReference type="HOGENOM" id="CLU_163482_0_0_1"/>
<keyword evidence="1" id="KW-0732">Signal</keyword>
<evidence type="ECO:0000256" key="1">
    <source>
        <dbReference type="SAM" id="SignalP"/>
    </source>
</evidence>
<keyword evidence="3" id="KW-1185">Reference proteome</keyword>
<dbReference type="EMBL" id="CAUH01006248">
    <property type="protein sequence ID" value="CCU82352.1"/>
    <property type="molecule type" value="Genomic_DNA"/>
</dbReference>
<name>N1JJG7_BLUG1</name>
<gene>
    <name evidence="2" type="ORF">BGHDH14_bgh03290</name>
</gene>
<comment type="caution">
    <text evidence="2">The sequence shown here is derived from an EMBL/GenBank/DDBJ whole genome shotgun (WGS) entry which is preliminary data.</text>
</comment>
<accession>N1JJG7</accession>
<sequence>MNLLYFTEIATILSLFTLLCTATGLDEGYEMYNCYGQTFYSNNVYNTALKSFKMSIGESEGYPRNYEAPGLDGTPPYTIFPILNEVLFKIASPKPYYFLVVDGEGAQAGMVYETSHGYVAC</sequence>
<dbReference type="SMR" id="N1JJG7"/>
<proteinExistence type="predicted"/>
<evidence type="ECO:0000313" key="2">
    <source>
        <dbReference type="EMBL" id="CCU82352.1"/>
    </source>
</evidence>
<organism evidence="2 3">
    <name type="scientific">Blumeria graminis f. sp. hordei (strain DH14)</name>
    <name type="common">Barley powdery mildew</name>
    <name type="synonym">Oidium monilioides f. sp. hordei</name>
    <dbReference type="NCBI Taxonomy" id="546991"/>
    <lineage>
        <taxon>Eukaryota</taxon>
        <taxon>Fungi</taxon>
        <taxon>Dikarya</taxon>
        <taxon>Ascomycota</taxon>
        <taxon>Pezizomycotina</taxon>
        <taxon>Leotiomycetes</taxon>
        <taxon>Erysiphales</taxon>
        <taxon>Erysiphaceae</taxon>
        <taxon>Blumeria</taxon>
        <taxon>Blumeria hordei</taxon>
    </lineage>
</organism>
<reference evidence="2 3" key="1">
    <citation type="journal article" date="2010" name="Science">
        <title>Genome expansion and gene loss in powdery mildew fungi reveal tradeoffs in extreme parasitism.</title>
        <authorList>
            <person name="Spanu P.D."/>
            <person name="Abbott J.C."/>
            <person name="Amselem J."/>
            <person name="Burgis T.A."/>
            <person name="Soanes D.M."/>
            <person name="Stueber K."/>
            <person name="Ver Loren van Themaat E."/>
            <person name="Brown J.K.M."/>
            <person name="Butcher S.A."/>
            <person name="Gurr S.J."/>
            <person name="Lebrun M.-H."/>
            <person name="Ridout C.J."/>
            <person name="Schulze-Lefert P."/>
            <person name="Talbot N.J."/>
            <person name="Ahmadinejad N."/>
            <person name="Ametz C."/>
            <person name="Barton G.R."/>
            <person name="Benjdia M."/>
            <person name="Bidzinski P."/>
            <person name="Bindschedler L.V."/>
            <person name="Both M."/>
            <person name="Brewer M.T."/>
            <person name="Cadle-Davidson L."/>
            <person name="Cadle-Davidson M.M."/>
            <person name="Collemare J."/>
            <person name="Cramer R."/>
            <person name="Frenkel O."/>
            <person name="Godfrey D."/>
            <person name="Harriman J."/>
            <person name="Hoede C."/>
            <person name="King B.C."/>
            <person name="Klages S."/>
            <person name="Kleemann J."/>
            <person name="Knoll D."/>
            <person name="Koti P.S."/>
            <person name="Kreplak J."/>
            <person name="Lopez-Ruiz F.J."/>
            <person name="Lu X."/>
            <person name="Maekawa T."/>
            <person name="Mahanil S."/>
            <person name="Micali C."/>
            <person name="Milgroom M.G."/>
            <person name="Montana G."/>
            <person name="Noir S."/>
            <person name="O'Connell R.J."/>
            <person name="Oberhaensli S."/>
            <person name="Parlange F."/>
            <person name="Pedersen C."/>
            <person name="Quesneville H."/>
            <person name="Reinhardt R."/>
            <person name="Rott M."/>
            <person name="Sacristan S."/>
            <person name="Schmidt S.M."/>
            <person name="Schoen M."/>
            <person name="Skamnioti P."/>
            <person name="Sommer H."/>
            <person name="Stephens A."/>
            <person name="Takahara H."/>
            <person name="Thordal-Christensen H."/>
            <person name="Vigouroux M."/>
            <person name="Wessling R."/>
            <person name="Wicker T."/>
            <person name="Panstruga R."/>
        </authorList>
    </citation>
    <scope>NUCLEOTIDE SEQUENCE [LARGE SCALE GENOMIC DNA]</scope>
    <source>
        <strain evidence="2">DH14</strain>
    </source>
</reference>
<dbReference type="AlphaFoldDB" id="N1JJG7"/>